<dbReference type="CDD" id="cd00838">
    <property type="entry name" value="MPP_superfamily"/>
    <property type="match status" value="1"/>
</dbReference>
<dbReference type="InterPro" id="IPR050126">
    <property type="entry name" value="Ap4A_hydrolase"/>
</dbReference>
<comment type="similarity">
    <text evidence="1">Belongs to the metallophosphoesterase superfamily. YfcE family.</text>
</comment>
<dbReference type="GO" id="GO:0016791">
    <property type="term" value="F:phosphatase activity"/>
    <property type="evidence" value="ECO:0007669"/>
    <property type="project" value="TreeGrafter"/>
</dbReference>
<feature type="domain" description="Calcineurin-like phosphoesterase" evidence="2">
    <location>
        <begin position="1"/>
        <end position="200"/>
    </location>
</feature>
<dbReference type="GO" id="GO:0005737">
    <property type="term" value="C:cytoplasm"/>
    <property type="evidence" value="ECO:0007669"/>
    <property type="project" value="TreeGrafter"/>
</dbReference>
<name>A0A7C3EBG6_9SPIR</name>
<dbReference type="EMBL" id="DSVL01000410">
    <property type="protein sequence ID" value="HFH30456.1"/>
    <property type="molecule type" value="Genomic_DNA"/>
</dbReference>
<dbReference type="PANTHER" id="PTHR42850:SF2">
    <property type="entry name" value="BLL5683 PROTEIN"/>
    <property type="match status" value="1"/>
</dbReference>
<sequence length="246" mass="27594">MRVAVISDIHANLAAFTALLNAAEPEVDEFWCLGDLVGYGPDPEDCVQLARKTCSVILAGNHDLAACGKMDVSDFSHHARKAMEWTWNRISPESKAFLATLPTHVHHRGVLLSHGSPRNPVWEYIMSESDALDAFRDVPFSHCFFGHSHLPSAFILKKNWGKTSIQVLYGEANKRIDASASNTRYLLNPGSVGFPRDAQDAHASDSLDAAIARYAMYDTDLKLWSFRRIVYDMRETGDRMYSYGLW</sequence>
<dbReference type="InterPro" id="IPR029052">
    <property type="entry name" value="Metallo-depent_PP-like"/>
</dbReference>
<evidence type="ECO:0000256" key="1">
    <source>
        <dbReference type="ARBA" id="ARBA00008950"/>
    </source>
</evidence>
<comment type="caution">
    <text evidence="3">The sequence shown here is derived from an EMBL/GenBank/DDBJ whole genome shotgun (WGS) entry which is preliminary data.</text>
</comment>
<dbReference type="InterPro" id="IPR024654">
    <property type="entry name" value="Calcineurin-like_PHP_lpxH"/>
</dbReference>
<dbReference type="InterPro" id="IPR011152">
    <property type="entry name" value="Pesterase_MJ0912"/>
</dbReference>
<reference evidence="3" key="1">
    <citation type="journal article" date="2020" name="mSystems">
        <title>Genome- and Community-Level Interaction Insights into Carbon Utilization and Element Cycling Functions of Hydrothermarchaeota in Hydrothermal Sediment.</title>
        <authorList>
            <person name="Zhou Z."/>
            <person name="Liu Y."/>
            <person name="Xu W."/>
            <person name="Pan J."/>
            <person name="Luo Z.H."/>
            <person name="Li M."/>
        </authorList>
    </citation>
    <scope>NUCLEOTIDE SEQUENCE [LARGE SCALE GENOMIC DNA]</scope>
    <source>
        <strain evidence="3">SpSt-503</strain>
    </source>
</reference>
<dbReference type="Gene3D" id="3.60.21.10">
    <property type="match status" value="1"/>
</dbReference>
<evidence type="ECO:0000313" key="3">
    <source>
        <dbReference type="EMBL" id="HFH30456.1"/>
    </source>
</evidence>
<evidence type="ECO:0000259" key="2">
    <source>
        <dbReference type="Pfam" id="PF12850"/>
    </source>
</evidence>
<proteinExistence type="inferred from homology"/>
<dbReference type="PANTHER" id="PTHR42850">
    <property type="entry name" value="METALLOPHOSPHOESTERASE"/>
    <property type="match status" value="1"/>
</dbReference>
<gene>
    <name evidence="3" type="ORF">ENS59_13270</name>
</gene>
<dbReference type="AlphaFoldDB" id="A0A7C3EBG6"/>
<accession>A0A7C3EBG6</accession>
<organism evidence="3">
    <name type="scientific">Gracilinema caldarium</name>
    <dbReference type="NCBI Taxonomy" id="215591"/>
    <lineage>
        <taxon>Bacteria</taxon>
        <taxon>Pseudomonadati</taxon>
        <taxon>Spirochaetota</taxon>
        <taxon>Spirochaetia</taxon>
        <taxon>Spirochaetales</taxon>
        <taxon>Breznakiellaceae</taxon>
        <taxon>Gracilinema</taxon>
    </lineage>
</organism>
<protein>
    <submittedName>
        <fullName evidence="3">Metallophosphoesterase</fullName>
    </submittedName>
</protein>
<dbReference type="SUPFAM" id="SSF56300">
    <property type="entry name" value="Metallo-dependent phosphatases"/>
    <property type="match status" value="1"/>
</dbReference>
<dbReference type="PIRSF" id="PIRSF000883">
    <property type="entry name" value="Pesterase_MJ0912"/>
    <property type="match status" value="1"/>
</dbReference>
<dbReference type="Pfam" id="PF12850">
    <property type="entry name" value="Metallophos_2"/>
    <property type="match status" value="1"/>
</dbReference>